<evidence type="ECO:0000313" key="4">
    <source>
        <dbReference type="Proteomes" id="UP000275225"/>
    </source>
</evidence>
<evidence type="ECO:0000259" key="2">
    <source>
        <dbReference type="Pfam" id="PF01425"/>
    </source>
</evidence>
<gene>
    <name evidence="3" type="ORF">EHW97_05580</name>
</gene>
<accession>A0A3N6ZF37</accession>
<reference evidence="3 4" key="1">
    <citation type="submission" date="2018-11" db="EMBL/GenBank/DDBJ databases">
        <authorList>
            <person name="Li F."/>
        </authorList>
    </citation>
    <scope>NUCLEOTIDE SEQUENCE [LARGE SCALE GENOMIC DNA]</scope>
    <source>
        <strain evidence="3 4">YS17T</strain>
    </source>
</reference>
<dbReference type="GO" id="GO:0003824">
    <property type="term" value="F:catalytic activity"/>
    <property type="evidence" value="ECO:0007669"/>
    <property type="project" value="InterPro"/>
</dbReference>
<dbReference type="InterPro" id="IPR023631">
    <property type="entry name" value="Amidase_dom"/>
</dbReference>
<dbReference type="EMBL" id="RQJX01000005">
    <property type="protein sequence ID" value="RQN08721.1"/>
    <property type="molecule type" value="Genomic_DNA"/>
</dbReference>
<dbReference type="AlphaFoldDB" id="A0A3N6ZF37"/>
<dbReference type="RefSeq" id="WP_124236177.1">
    <property type="nucleotide sequence ID" value="NZ_JBHUFI010000003.1"/>
</dbReference>
<organism evidence="3 4">
    <name type="scientific">Aeromicrobium camelliae</name>
    <dbReference type="NCBI Taxonomy" id="1538144"/>
    <lineage>
        <taxon>Bacteria</taxon>
        <taxon>Bacillati</taxon>
        <taxon>Actinomycetota</taxon>
        <taxon>Actinomycetes</taxon>
        <taxon>Propionibacteriales</taxon>
        <taxon>Nocardioidaceae</taxon>
        <taxon>Aeromicrobium</taxon>
    </lineage>
</organism>
<feature type="domain" description="Amidase" evidence="2">
    <location>
        <begin position="26"/>
        <end position="453"/>
    </location>
</feature>
<comment type="similarity">
    <text evidence="1">Belongs to the amidase family.</text>
</comment>
<dbReference type="InterPro" id="IPR036928">
    <property type="entry name" value="AS_sf"/>
</dbReference>
<evidence type="ECO:0000313" key="3">
    <source>
        <dbReference type="EMBL" id="RQN08721.1"/>
    </source>
</evidence>
<comment type="caution">
    <text evidence="3">The sequence shown here is derived from an EMBL/GenBank/DDBJ whole genome shotgun (WGS) entry which is preliminary data.</text>
</comment>
<dbReference type="InterPro" id="IPR020556">
    <property type="entry name" value="Amidase_CS"/>
</dbReference>
<keyword evidence="4" id="KW-1185">Reference proteome</keyword>
<dbReference type="Gene3D" id="3.90.1300.10">
    <property type="entry name" value="Amidase signature (AS) domain"/>
    <property type="match status" value="1"/>
</dbReference>
<sequence>MSRELHDLDAHDQAALLRRREITSSELVRHHLDRIAGEEYGAFVTVTPDAAIEQAARADRMLEQGDAPPFCGVPTAIKDLTSTAGLRTTLGSRLLAEQVPDVDAHVVRRVRDAGFVSLGKTNTPEFGLSSFTDNDLVGPSVTPWDTTRNAGGSSGGAAAAVSARLVPVALGSDGGGSIRIPASNCGIFGLKPSRGLVSAGPEGVQWNGLATDGALTRTVRDAAAILDVLAGPMPGDSRISPVPETPFREQARRDPGRLRIARWSRPYLDFVETSPASIAAWEHASALLAAAGHEIVDIDNPWTPELEAQFNVVWSAGMAAAPIPPEAEGLLRPTTRYWRERGGRASAPDLAAAMGFLELTTRATLAGLAEFDLFLTPTLALPPQPTEWFTSPEDPLEIHRRELLFTPFTALMNMSGQPAASLPVYATEESSDTPALPIGVMLAAHHRQDGLLLAVCAQLEDAFLTTPGGGR</sequence>
<dbReference type="PROSITE" id="PS00571">
    <property type="entry name" value="AMIDASES"/>
    <property type="match status" value="1"/>
</dbReference>
<proteinExistence type="inferred from homology"/>
<name>A0A3N6ZF37_9ACTN</name>
<protein>
    <submittedName>
        <fullName evidence="3">Amidase</fullName>
    </submittedName>
</protein>
<dbReference type="PANTHER" id="PTHR11895">
    <property type="entry name" value="TRANSAMIDASE"/>
    <property type="match status" value="1"/>
</dbReference>
<evidence type="ECO:0000256" key="1">
    <source>
        <dbReference type="ARBA" id="ARBA00009199"/>
    </source>
</evidence>
<dbReference type="Proteomes" id="UP000275225">
    <property type="component" value="Unassembled WGS sequence"/>
</dbReference>
<dbReference type="InterPro" id="IPR000120">
    <property type="entry name" value="Amidase"/>
</dbReference>
<dbReference type="SUPFAM" id="SSF75304">
    <property type="entry name" value="Amidase signature (AS) enzymes"/>
    <property type="match status" value="1"/>
</dbReference>
<dbReference type="OrthoDB" id="9811471at2"/>
<dbReference type="PANTHER" id="PTHR11895:SF7">
    <property type="entry name" value="GLUTAMYL-TRNA(GLN) AMIDOTRANSFERASE SUBUNIT A, MITOCHONDRIAL"/>
    <property type="match status" value="1"/>
</dbReference>
<dbReference type="Pfam" id="PF01425">
    <property type="entry name" value="Amidase"/>
    <property type="match status" value="1"/>
</dbReference>